<dbReference type="SUPFAM" id="SSF55961">
    <property type="entry name" value="Bet v1-like"/>
    <property type="match status" value="1"/>
</dbReference>
<evidence type="ECO:0000313" key="2">
    <source>
        <dbReference type="Proteomes" id="UP000682202"/>
    </source>
</evidence>
<accession>A0A975JWU5</accession>
<reference evidence="1" key="1">
    <citation type="submission" date="2019-12" db="EMBL/GenBank/DDBJ databases">
        <title>Mycobacterium spongiae sp. nov.</title>
        <authorList>
            <person name="Stinear T."/>
        </authorList>
    </citation>
    <scope>NUCLEOTIDE SEQUENCE</scope>
    <source>
        <strain evidence="1">FSD4b-SM</strain>
    </source>
</reference>
<dbReference type="EMBL" id="CP046600">
    <property type="protein sequence ID" value="QUR66843.1"/>
    <property type="molecule type" value="Genomic_DNA"/>
</dbReference>
<gene>
    <name evidence="1" type="ORF">F6B93_06835</name>
</gene>
<dbReference type="AlphaFoldDB" id="A0A975JWU5"/>
<proteinExistence type="predicted"/>
<dbReference type="InterPro" id="IPR019587">
    <property type="entry name" value="Polyketide_cyclase/dehydratase"/>
</dbReference>
<keyword evidence="2" id="KW-1185">Reference proteome</keyword>
<organism evidence="1 2">
    <name type="scientific">Mycobacterium spongiae</name>
    <dbReference type="NCBI Taxonomy" id="886343"/>
    <lineage>
        <taxon>Bacteria</taxon>
        <taxon>Bacillati</taxon>
        <taxon>Actinomycetota</taxon>
        <taxon>Actinomycetes</taxon>
        <taxon>Mycobacteriales</taxon>
        <taxon>Mycobacteriaceae</taxon>
        <taxon>Mycobacterium</taxon>
    </lineage>
</organism>
<dbReference type="InterPro" id="IPR023393">
    <property type="entry name" value="START-like_dom_sf"/>
</dbReference>
<protein>
    <submittedName>
        <fullName evidence="1">SRPBCC family protein</fullName>
    </submittedName>
</protein>
<name>A0A975JWU5_9MYCO</name>
<dbReference type="Proteomes" id="UP000682202">
    <property type="component" value="Chromosome"/>
</dbReference>
<dbReference type="Pfam" id="PF10604">
    <property type="entry name" value="Polyketide_cyc2"/>
    <property type="match status" value="1"/>
</dbReference>
<dbReference type="KEGG" id="mspg:F6B93_06835"/>
<sequence length="131" mass="14685">MHYRSVLSVQRVVAAPPHAVWELLVDLDTWPQWGPSVKQARLDPPFDELTAHATGVVDTVLGVSVPFVVSDFDPGRYWAWRVAGIPATWHRVDPIADGARVTIGVPWWEVPYLTVCSLGLRRIEKLLLRPA</sequence>
<dbReference type="Gene3D" id="3.30.530.20">
    <property type="match status" value="1"/>
</dbReference>
<evidence type="ECO:0000313" key="1">
    <source>
        <dbReference type="EMBL" id="QUR66843.1"/>
    </source>
</evidence>